<evidence type="ECO:0008006" key="3">
    <source>
        <dbReference type="Google" id="ProtNLM"/>
    </source>
</evidence>
<keyword evidence="1" id="KW-0614">Plasmid</keyword>
<proteinExistence type="predicted"/>
<sequence length="49" mass="5863">MCCDLALRRKKYNFIVNKFKMLVFKLAIVNKTMLTEITNRHNIYLSIVN</sequence>
<reference evidence="1 2" key="1">
    <citation type="submission" date="2021-01" db="EMBL/GenBank/DDBJ databases">
        <title>Complete genome sequence of Erwinia rhapontici MAFF 311153.</title>
        <authorList>
            <person name="Morohoshi T."/>
            <person name="Someya N."/>
        </authorList>
    </citation>
    <scope>NUCLEOTIDE SEQUENCE [LARGE SCALE GENOMIC DNA]</scope>
    <source>
        <strain evidence="1 2">MAFF 311153</strain>
        <plasmid evidence="1 2">pERA53</plasmid>
    </source>
</reference>
<organism evidence="1 2">
    <name type="scientific">Erwinia rhapontici</name>
    <name type="common">Pectobacterium rhapontici</name>
    <dbReference type="NCBI Taxonomy" id="55212"/>
    <lineage>
        <taxon>Bacteria</taxon>
        <taxon>Pseudomonadati</taxon>
        <taxon>Pseudomonadota</taxon>
        <taxon>Gammaproteobacteria</taxon>
        <taxon>Enterobacterales</taxon>
        <taxon>Erwiniaceae</taxon>
        <taxon>Erwinia</taxon>
    </lineage>
</organism>
<accession>A0ABN6DRG0</accession>
<dbReference type="EMBL" id="AP024330">
    <property type="protein sequence ID" value="BCQ37334.1"/>
    <property type="molecule type" value="Genomic_DNA"/>
</dbReference>
<gene>
    <name evidence="1" type="ORF">ERHA53_46770</name>
</gene>
<geneLocation type="plasmid" evidence="1 2">
    <name>pERA53</name>
</geneLocation>
<dbReference type="Proteomes" id="UP000677515">
    <property type="component" value="Plasmid pERA53"/>
</dbReference>
<name>A0ABN6DRG0_ERWRD</name>
<protein>
    <recommendedName>
        <fullName evidence="3">Transposase</fullName>
    </recommendedName>
</protein>
<evidence type="ECO:0000313" key="2">
    <source>
        <dbReference type="Proteomes" id="UP000677515"/>
    </source>
</evidence>
<evidence type="ECO:0000313" key="1">
    <source>
        <dbReference type="EMBL" id="BCQ37334.1"/>
    </source>
</evidence>
<keyword evidence="2" id="KW-1185">Reference proteome</keyword>